<comment type="similarity">
    <text evidence="7">Belongs to the binding-protein-dependent transport system permease family.</text>
</comment>
<dbReference type="PANTHER" id="PTHR32243">
    <property type="entry name" value="MALTOSE TRANSPORT SYSTEM PERMEASE-RELATED"/>
    <property type="match status" value="1"/>
</dbReference>
<evidence type="ECO:0000256" key="4">
    <source>
        <dbReference type="ARBA" id="ARBA00022692"/>
    </source>
</evidence>
<dbReference type="InterPro" id="IPR050901">
    <property type="entry name" value="BP-dep_ABC_trans_perm"/>
</dbReference>
<comment type="subcellular location">
    <subcellularLocation>
        <location evidence="1 7">Cell membrane</location>
        <topology evidence="1 7">Multi-pass membrane protein</topology>
    </subcellularLocation>
</comment>
<reference evidence="9 10" key="1">
    <citation type="submission" date="2020-08" db="EMBL/GenBank/DDBJ databases">
        <title>Genomic Encyclopedia of Type Strains, Phase IV (KMG-IV): sequencing the most valuable type-strain genomes for metagenomic binning, comparative biology and taxonomic classification.</title>
        <authorList>
            <person name="Goeker M."/>
        </authorList>
    </citation>
    <scope>NUCLEOTIDE SEQUENCE [LARGE SCALE GENOMIC DNA]</scope>
    <source>
        <strain evidence="9 10">DSM 45615</strain>
    </source>
</reference>
<keyword evidence="4 7" id="KW-0812">Transmembrane</keyword>
<dbReference type="InterPro" id="IPR035906">
    <property type="entry name" value="MetI-like_sf"/>
</dbReference>
<evidence type="ECO:0000256" key="5">
    <source>
        <dbReference type="ARBA" id="ARBA00022989"/>
    </source>
</evidence>
<organism evidence="9 10">
    <name type="scientific">Thermocatellispora tengchongensis</name>
    <dbReference type="NCBI Taxonomy" id="1073253"/>
    <lineage>
        <taxon>Bacteria</taxon>
        <taxon>Bacillati</taxon>
        <taxon>Actinomycetota</taxon>
        <taxon>Actinomycetes</taxon>
        <taxon>Streptosporangiales</taxon>
        <taxon>Streptosporangiaceae</taxon>
        <taxon>Thermocatellispora</taxon>
    </lineage>
</organism>
<dbReference type="SUPFAM" id="SSF161098">
    <property type="entry name" value="MetI-like"/>
    <property type="match status" value="1"/>
</dbReference>
<feature type="transmembrane region" description="Helical" evidence="7">
    <location>
        <begin position="74"/>
        <end position="94"/>
    </location>
</feature>
<dbReference type="Proteomes" id="UP000578449">
    <property type="component" value="Unassembled WGS sequence"/>
</dbReference>
<dbReference type="EMBL" id="JACHGN010000003">
    <property type="protein sequence ID" value="MBB5131734.1"/>
    <property type="molecule type" value="Genomic_DNA"/>
</dbReference>
<evidence type="ECO:0000259" key="8">
    <source>
        <dbReference type="PROSITE" id="PS50928"/>
    </source>
</evidence>
<keyword evidence="3" id="KW-1003">Cell membrane</keyword>
<evidence type="ECO:0000256" key="7">
    <source>
        <dbReference type="RuleBase" id="RU363032"/>
    </source>
</evidence>
<dbReference type="Pfam" id="PF00528">
    <property type="entry name" value="BPD_transp_1"/>
    <property type="match status" value="1"/>
</dbReference>
<dbReference type="AlphaFoldDB" id="A0A840NSS6"/>
<accession>A0A840NSS6</accession>
<dbReference type="InterPro" id="IPR000515">
    <property type="entry name" value="MetI-like"/>
</dbReference>
<feature type="transmembrane region" description="Helical" evidence="7">
    <location>
        <begin position="140"/>
        <end position="160"/>
    </location>
</feature>
<dbReference type="CDD" id="cd06261">
    <property type="entry name" value="TM_PBP2"/>
    <property type="match status" value="1"/>
</dbReference>
<evidence type="ECO:0000313" key="9">
    <source>
        <dbReference type="EMBL" id="MBB5131734.1"/>
    </source>
</evidence>
<dbReference type="PROSITE" id="PS50928">
    <property type="entry name" value="ABC_TM1"/>
    <property type="match status" value="1"/>
</dbReference>
<feature type="transmembrane region" description="Helical" evidence="7">
    <location>
        <begin position="181"/>
        <end position="206"/>
    </location>
</feature>
<keyword evidence="6 7" id="KW-0472">Membrane</keyword>
<evidence type="ECO:0000256" key="3">
    <source>
        <dbReference type="ARBA" id="ARBA00022475"/>
    </source>
</evidence>
<dbReference type="RefSeq" id="WP_185048582.1">
    <property type="nucleotide sequence ID" value="NZ_BAABIX010000009.1"/>
</dbReference>
<protein>
    <submittedName>
        <fullName evidence="9">Multiple sugar transport system permease protein</fullName>
    </submittedName>
</protein>
<evidence type="ECO:0000256" key="6">
    <source>
        <dbReference type="ARBA" id="ARBA00023136"/>
    </source>
</evidence>
<evidence type="ECO:0000256" key="2">
    <source>
        <dbReference type="ARBA" id="ARBA00022448"/>
    </source>
</evidence>
<name>A0A840NSS6_9ACTN</name>
<feature type="transmembrane region" description="Helical" evidence="7">
    <location>
        <begin position="106"/>
        <end position="128"/>
    </location>
</feature>
<dbReference type="GO" id="GO:0055085">
    <property type="term" value="P:transmembrane transport"/>
    <property type="evidence" value="ECO:0007669"/>
    <property type="project" value="InterPro"/>
</dbReference>
<feature type="transmembrane region" description="Helical" evidence="7">
    <location>
        <begin position="7"/>
        <end position="28"/>
    </location>
</feature>
<dbReference type="PANTHER" id="PTHR32243:SF18">
    <property type="entry name" value="INNER MEMBRANE ABC TRANSPORTER PERMEASE PROTEIN YCJP"/>
    <property type="match status" value="1"/>
</dbReference>
<evidence type="ECO:0000256" key="1">
    <source>
        <dbReference type="ARBA" id="ARBA00004651"/>
    </source>
</evidence>
<feature type="transmembrane region" description="Helical" evidence="7">
    <location>
        <begin position="242"/>
        <end position="260"/>
    </location>
</feature>
<dbReference type="GO" id="GO:0005886">
    <property type="term" value="C:plasma membrane"/>
    <property type="evidence" value="ECO:0007669"/>
    <property type="project" value="UniProtKB-SubCell"/>
</dbReference>
<gene>
    <name evidence="9" type="ORF">HNP84_001447</name>
</gene>
<keyword evidence="5 7" id="KW-1133">Transmembrane helix</keyword>
<sequence>MTSRRAWLSTAIGTLLAALYVVPVYWMVATSLKRPGDIFASPPDLVPSPVSFAAYADSVLTHAGVLRGLANSTVIGLATTVLTLALAMPAAYGLARFRLRFVNGFLLLFLVVQMIPAINVALPMFVILSHLDLVNTYTGLVLANCSLALPLAVTVLRPYFLAVPGEVVEAARVDGCNQWSAFVRIALPVTVPGIVTVAVVSFLGAWGEFVFALALTTKDEMQPISVVLAGLTNAFGTRWNDVMAVSAVVALPIFLAFLFLQRFVVGGLTAGASKS</sequence>
<keyword evidence="2 7" id="KW-0813">Transport</keyword>
<evidence type="ECO:0000313" key="10">
    <source>
        <dbReference type="Proteomes" id="UP000578449"/>
    </source>
</evidence>
<proteinExistence type="inferred from homology"/>
<dbReference type="Gene3D" id="1.10.3720.10">
    <property type="entry name" value="MetI-like"/>
    <property type="match status" value="1"/>
</dbReference>
<keyword evidence="10" id="KW-1185">Reference proteome</keyword>
<comment type="caution">
    <text evidence="9">The sequence shown here is derived from an EMBL/GenBank/DDBJ whole genome shotgun (WGS) entry which is preliminary data.</text>
</comment>
<keyword evidence="9" id="KW-0762">Sugar transport</keyword>
<feature type="domain" description="ABC transmembrane type-1" evidence="8">
    <location>
        <begin position="69"/>
        <end position="260"/>
    </location>
</feature>